<dbReference type="InterPro" id="IPR046465">
    <property type="entry name" value="BORCS6_C"/>
</dbReference>
<name>A0A9J6HB54_HAELO</name>
<protein>
    <recommendedName>
        <fullName evidence="1">BLOC-1-related complex subunit 6 C-terminal helix domain-containing protein</fullName>
    </recommendedName>
</protein>
<comment type="caution">
    <text evidence="2">The sequence shown here is derived from an EMBL/GenBank/DDBJ whole genome shotgun (WGS) entry which is preliminary data.</text>
</comment>
<dbReference type="OrthoDB" id="21270at2759"/>
<dbReference type="PANTHER" id="PTHR13440">
    <property type="entry name" value="BLOC-1 RELATED COMPLEX SUBUNIT 6"/>
    <property type="match status" value="1"/>
</dbReference>
<evidence type="ECO:0000313" key="2">
    <source>
        <dbReference type="EMBL" id="KAH9384306.1"/>
    </source>
</evidence>
<reference evidence="2 3" key="1">
    <citation type="journal article" date="2020" name="Cell">
        <title>Large-Scale Comparative Analyses of Tick Genomes Elucidate Their Genetic Diversity and Vector Capacities.</title>
        <authorList>
            <consortium name="Tick Genome and Microbiome Consortium (TIGMIC)"/>
            <person name="Jia N."/>
            <person name="Wang J."/>
            <person name="Shi W."/>
            <person name="Du L."/>
            <person name="Sun Y."/>
            <person name="Zhan W."/>
            <person name="Jiang J.F."/>
            <person name="Wang Q."/>
            <person name="Zhang B."/>
            <person name="Ji P."/>
            <person name="Bell-Sakyi L."/>
            <person name="Cui X.M."/>
            <person name="Yuan T.T."/>
            <person name="Jiang B.G."/>
            <person name="Yang W.F."/>
            <person name="Lam T.T."/>
            <person name="Chang Q.C."/>
            <person name="Ding S.J."/>
            <person name="Wang X.J."/>
            <person name="Zhu J.G."/>
            <person name="Ruan X.D."/>
            <person name="Zhao L."/>
            <person name="Wei J.T."/>
            <person name="Ye R.Z."/>
            <person name="Que T.C."/>
            <person name="Du C.H."/>
            <person name="Zhou Y.H."/>
            <person name="Cheng J.X."/>
            <person name="Dai P.F."/>
            <person name="Guo W.B."/>
            <person name="Han X.H."/>
            <person name="Huang E.J."/>
            <person name="Li L.F."/>
            <person name="Wei W."/>
            <person name="Gao Y.C."/>
            <person name="Liu J.Z."/>
            <person name="Shao H.Z."/>
            <person name="Wang X."/>
            <person name="Wang C.C."/>
            <person name="Yang T.C."/>
            <person name="Huo Q.B."/>
            <person name="Li W."/>
            <person name="Chen H.Y."/>
            <person name="Chen S.E."/>
            <person name="Zhou L.G."/>
            <person name="Ni X.B."/>
            <person name="Tian J.H."/>
            <person name="Sheng Y."/>
            <person name="Liu T."/>
            <person name="Pan Y.S."/>
            <person name="Xia L.Y."/>
            <person name="Li J."/>
            <person name="Zhao F."/>
            <person name="Cao W.C."/>
        </authorList>
    </citation>
    <scope>NUCLEOTIDE SEQUENCE [LARGE SCALE GENOMIC DNA]</scope>
    <source>
        <strain evidence="2">HaeL-2018</strain>
    </source>
</reference>
<dbReference type="Pfam" id="PF10157">
    <property type="entry name" value="BORCS6"/>
    <property type="match status" value="1"/>
</dbReference>
<evidence type="ECO:0000313" key="3">
    <source>
        <dbReference type="Proteomes" id="UP000821853"/>
    </source>
</evidence>
<sequence length="490" mass="54542">MTDSQVTTSSSLAEEVFEDSHAGAVASGLSELPGTLTYEGDMVTFVAEDLQQKIKLSSPTAKVTTVAKLAFEKRLSQIPDERWAREVFKYITYRCLRTKWVARTKHLGERYGIAAAGLTEPPRHNRRQKVRDQVATAELERWRKAALEKPALNIYSRNKTNIEKESIYDNARGSGLLCEARSGVLRTRVLRAKFTEGLDTTCSSCNQAEETVRHVVLECTELKPPAAVAVTEDLDVSASLSARADVQVALPDPLAMALGFHGPKQQPHWEAVEVTKRRLEHWWRKNITEGFRGNPFLSSCSSLSSVSRLGVVDPGALADLEAEARTVAASVETLLDSLTTAMHGVSSLTVDCMQLYERGITRTCDMADSDIKAMYQVMAKFEELTNSMRPLDGLVAQVYPLAPLNSRAVSRLVSSVLEPMLLRKCHFICLVKQKRHILHILKQSKTIYCTLLLLMSGIHKYFEGGRSESLFRSAFTMANHLKQVLLRDAT</sequence>
<accession>A0A9J6HB54</accession>
<dbReference type="AlphaFoldDB" id="A0A9J6HB54"/>
<dbReference type="GO" id="GO:0099078">
    <property type="term" value="C:BORC complex"/>
    <property type="evidence" value="ECO:0007669"/>
    <property type="project" value="TreeGrafter"/>
</dbReference>
<dbReference type="InterPro" id="IPR019314">
    <property type="entry name" value="BORCS6"/>
</dbReference>
<dbReference type="VEuPathDB" id="VectorBase:HLOH_045775"/>
<dbReference type="GO" id="GO:0032418">
    <property type="term" value="P:lysosome localization"/>
    <property type="evidence" value="ECO:0007669"/>
    <property type="project" value="TreeGrafter"/>
</dbReference>
<dbReference type="Proteomes" id="UP000821853">
    <property type="component" value="Unassembled WGS sequence"/>
</dbReference>
<evidence type="ECO:0000259" key="1">
    <source>
        <dbReference type="Pfam" id="PF10157"/>
    </source>
</evidence>
<organism evidence="2 3">
    <name type="scientific">Haemaphysalis longicornis</name>
    <name type="common">Bush tick</name>
    <dbReference type="NCBI Taxonomy" id="44386"/>
    <lineage>
        <taxon>Eukaryota</taxon>
        <taxon>Metazoa</taxon>
        <taxon>Ecdysozoa</taxon>
        <taxon>Arthropoda</taxon>
        <taxon>Chelicerata</taxon>
        <taxon>Arachnida</taxon>
        <taxon>Acari</taxon>
        <taxon>Parasitiformes</taxon>
        <taxon>Ixodida</taxon>
        <taxon>Ixodoidea</taxon>
        <taxon>Ixodidae</taxon>
        <taxon>Haemaphysalinae</taxon>
        <taxon>Haemaphysalis</taxon>
    </lineage>
</organism>
<dbReference type="PANTHER" id="PTHR13440:SF7">
    <property type="entry name" value="BLOC-1 RELATED COMPLEX SUBUNIT 6"/>
    <property type="match status" value="1"/>
</dbReference>
<keyword evidence="3" id="KW-1185">Reference proteome</keyword>
<proteinExistence type="predicted"/>
<dbReference type="EMBL" id="JABSTR010002078">
    <property type="protein sequence ID" value="KAH9384306.1"/>
    <property type="molecule type" value="Genomic_DNA"/>
</dbReference>
<gene>
    <name evidence="2" type="ORF">HPB48_026299</name>
</gene>
<feature type="domain" description="BLOC-1-related complex subunit 6 C-terminal helix" evidence="1">
    <location>
        <begin position="311"/>
        <end position="398"/>
    </location>
</feature>